<gene>
    <name evidence="2" type="ORF">EDC29_102123</name>
</gene>
<organism evidence="2 3">
    <name type="scientific">Marichromatium gracile</name>
    <name type="common">Chromatium gracile</name>
    <dbReference type="NCBI Taxonomy" id="1048"/>
    <lineage>
        <taxon>Bacteria</taxon>
        <taxon>Pseudomonadati</taxon>
        <taxon>Pseudomonadota</taxon>
        <taxon>Gammaproteobacteria</taxon>
        <taxon>Chromatiales</taxon>
        <taxon>Chromatiaceae</taxon>
        <taxon>Marichromatium</taxon>
    </lineage>
</organism>
<dbReference type="AlphaFoldDB" id="A0A4R4AG62"/>
<name>A0A4R4AG62_MARGR</name>
<protein>
    <submittedName>
        <fullName evidence="2">Uncharacterized protein</fullName>
    </submittedName>
</protein>
<keyword evidence="1" id="KW-0472">Membrane</keyword>
<feature type="transmembrane region" description="Helical" evidence="1">
    <location>
        <begin position="219"/>
        <end position="241"/>
    </location>
</feature>
<sequence length="408" mass="45343">MLVNSRVADIAPIIEKRLRDQGEIDAYSRVIVHQRTRLRDAYRVFYTVVPLDVWTRYQKRVKTSDQHQVLIPLGAAMLAWALRRGRASHLLVLLQPDDISFMVVIDKQVMLAERMPVLAGSDPTLVAERLYRQLNDQGFGRAYPLPPHATLIGHGEFTEETGTRLLDALQRRFPGMDWGRLDTACTIDHDPDFQSALPALLETSSEAIADATPAQRAQLLLLSLLPWMGLSFLVLAAALAWQGTRWSEQARTLEQRLAEQRIAVADLDEVEARLQRTHQGSIATAEQAADVLALLELQSLRDRVPPLPRLVRDVQRSLPEGLALQELSVVVEDGVAMVVLTGSSAAFYPTMEKERHLVEALGQRGYRVVDQTIQAGNSGENTFSLAAIWRGARGEDSDDTPATTGARP</sequence>
<evidence type="ECO:0000256" key="1">
    <source>
        <dbReference type="SAM" id="Phobius"/>
    </source>
</evidence>
<proteinExistence type="predicted"/>
<dbReference type="Proteomes" id="UP000295247">
    <property type="component" value="Unassembled WGS sequence"/>
</dbReference>
<evidence type="ECO:0000313" key="3">
    <source>
        <dbReference type="Proteomes" id="UP000295247"/>
    </source>
</evidence>
<comment type="caution">
    <text evidence="2">The sequence shown here is derived from an EMBL/GenBank/DDBJ whole genome shotgun (WGS) entry which is preliminary data.</text>
</comment>
<keyword evidence="1" id="KW-0812">Transmembrane</keyword>
<accession>A0A4R4AG62</accession>
<reference evidence="2 3" key="1">
    <citation type="submission" date="2019-03" db="EMBL/GenBank/DDBJ databases">
        <title>Genomic Encyclopedia of Type Strains, Phase IV (KMG-IV): sequencing the most valuable type-strain genomes for metagenomic binning, comparative biology and taxonomic classification.</title>
        <authorList>
            <person name="Goeker M."/>
        </authorList>
    </citation>
    <scope>NUCLEOTIDE SEQUENCE [LARGE SCALE GENOMIC DNA]</scope>
    <source>
        <strain evidence="2 3">DSM 203</strain>
    </source>
</reference>
<evidence type="ECO:0000313" key="2">
    <source>
        <dbReference type="EMBL" id="TCW38232.1"/>
    </source>
</evidence>
<keyword evidence="1" id="KW-1133">Transmembrane helix</keyword>
<dbReference type="EMBL" id="SMDC01000002">
    <property type="protein sequence ID" value="TCW38232.1"/>
    <property type="molecule type" value="Genomic_DNA"/>
</dbReference>